<name>A0A9E7KBI9_9LILI</name>
<evidence type="ECO:0000313" key="3">
    <source>
        <dbReference type="Proteomes" id="UP001055439"/>
    </source>
</evidence>
<dbReference type="AlphaFoldDB" id="A0A9E7KBI9"/>
<protein>
    <submittedName>
        <fullName evidence="2">Uncharacterized protein</fullName>
    </submittedName>
</protein>
<accession>A0A9E7KBI9</accession>
<reference evidence="2" key="1">
    <citation type="submission" date="2022-05" db="EMBL/GenBank/DDBJ databases">
        <title>The Musa troglodytarum L. genome provides insights into the mechanism of non-climacteric behaviour and enrichment of carotenoids.</title>
        <authorList>
            <person name="Wang J."/>
        </authorList>
    </citation>
    <scope>NUCLEOTIDE SEQUENCE</scope>
    <source>
        <tissue evidence="2">Leaf</tissue>
    </source>
</reference>
<dbReference type="EMBL" id="CP097508">
    <property type="protein sequence ID" value="URE11119.1"/>
    <property type="molecule type" value="Genomic_DNA"/>
</dbReference>
<proteinExistence type="predicted"/>
<sequence length="61" mass="7056">MIRTPTSESQNREKTRQMGTLNMEFTTSNQQNLVGTILQHRHPPTSKSEMERTQREGVAVR</sequence>
<feature type="compositionally biased region" description="Polar residues" evidence="1">
    <location>
        <begin position="17"/>
        <end position="34"/>
    </location>
</feature>
<evidence type="ECO:0000256" key="1">
    <source>
        <dbReference type="SAM" id="MobiDB-lite"/>
    </source>
</evidence>
<gene>
    <name evidence="2" type="ORF">MUK42_05470</name>
</gene>
<dbReference type="Proteomes" id="UP001055439">
    <property type="component" value="Chromosome 6"/>
</dbReference>
<feature type="region of interest" description="Disordered" evidence="1">
    <location>
        <begin position="1"/>
        <end position="61"/>
    </location>
</feature>
<evidence type="ECO:0000313" key="2">
    <source>
        <dbReference type="EMBL" id="URE11119.1"/>
    </source>
</evidence>
<organism evidence="2 3">
    <name type="scientific">Musa troglodytarum</name>
    <name type="common">fe'i banana</name>
    <dbReference type="NCBI Taxonomy" id="320322"/>
    <lineage>
        <taxon>Eukaryota</taxon>
        <taxon>Viridiplantae</taxon>
        <taxon>Streptophyta</taxon>
        <taxon>Embryophyta</taxon>
        <taxon>Tracheophyta</taxon>
        <taxon>Spermatophyta</taxon>
        <taxon>Magnoliopsida</taxon>
        <taxon>Liliopsida</taxon>
        <taxon>Zingiberales</taxon>
        <taxon>Musaceae</taxon>
        <taxon>Musa</taxon>
    </lineage>
</organism>
<keyword evidence="3" id="KW-1185">Reference proteome</keyword>